<dbReference type="InterPro" id="IPR007848">
    <property type="entry name" value="Small_mtfrase_dom"/>
</dbReference>
<dbReference type="Gene3D" id="3.40.50.150">
    <property type="entry name" value="Vaccinia Virus protein VP39"/>
    <property type="match status" value="1"/>
</dbReference>
<organism evidence="4 5">
    <name type="scientific">Ichthyophthirius multifiliis</name>
    <name type="common">White spot disease agent</name>
    <name type="synonym">Ich</name>
    <dbReference type="NCBI Taxonomy" id="5932"/>
    <lineage>
        <taxon>Eukaryota</taxon>
        <taxon>Sar</taxon>
        <taxon>Alveolata</taxon>
        <taxon>Ciliophora</taxon>
        <taxon>Intramacronucleata</taxon>
        <taxon>Oligohymenophorea</taxon>
        <taxon>Hymenostomatida</taxon>
        <taxon>Ophryoglenina</taxon>
        <taxon>Ichthyophthirius</taxon>
    </lineage>
</organism>
<dbReference type="PANTHER" id="PTHR23290:SF0">
    <property type="entry name" value="RRNA N6-ADENOSINE-METHYLTRANSFERASE METTL5"/>
    <property type="match status" value="1"/>
</dbReference>
<dbReference type="Pfam" id="PF05175">
    <property type="entry name" value="MTS"/>
    <property type="match status" value="1"/>
</dbReference>
<evidence type="ECO:0000256" key="2">
    <source>
        <dbReference type="ARBA" id="ARBA00041374"/>
    </source>
</evidence>
<dbReference type="AlphaFoldDB" id="G0R4W9"/>
<dbReference type="Proteomes" id="UP000008983">
    <property type="component" value="Unassembled WGS sequence"/>
</dbReference>
<evidence type="ECO:0000313" key="5">
    <source>
        <dbReference type="Proteomes" id="UP000008983"/>
    </source>
</evidence>
<dbReference type="GO" id="GO:0008988">
    <property type="term" value="F:rRNA (adenine-N6-)-methyltransferase activity"/>
    <property type="evidence" value="ECO:0007669"/>
    <property type="project" value="TreeGrafter"/>
</dbReference>
<keyword evidence="5" id="KW-1185">Reference proteome</keyword>
<accession>G0R4W9</accession>
<dbReference type="InterPro" id="IPR002052">
    <property type="entry name" value="DNA_methylase_N6_adenine_CS"/>
</dbReference>
<comment type="similarity">
    <text evidence="1">Belongs to the methyltransferase superfamily. PrmA family.</text>
</comment>
<keyword evidence="4" id="KW-0489">Methyltransferase</keyword>
<evidence type="ECO:0000259" key="3">
    <source>
        <dbReference type="Pfam" id="PF05175"/>
    </source>
</evidence>
<dbReference type="SUPFAM" id="SSF53335">
    <property type="entry name" value="S-adenosyl-L-methionine-dependent methyltransferases"/>
    <property type="match status" value="1"/>
</dbReference>
<protein>
    <recommendedName>
        <fullName evidence="2">Methyltransferase-like protein 5</fullName>
    </recommendedName>
</protein>
<dbReference type="OMA" id="DVVYSIH"/>
<keyword evidence="4" id="KW-0808">Transferase</keyword>
<evidence type="ECO:0000313" key="4">
    <source>
        <dbReference type="EMBL" id="EGR27479.1"/>
    </source>
</evidence>
<dbReference type="GeneID" id="14903550"/>
<proteinExistence type="inferred from homology"/>
<dbReference type="InterPro" id="IPR029063">
    <property type="entry name" value="SAM-dependent_MTases_sf"/>
</dbReference>
<dbReference type="eggNOG" id="KOG3420">
    <property type="taxonomic scope" value="Eukaryota"/>
</dbReference>
<dbReference type="RefSeq" id="XP_004024389.1">
    <property type="nucleotide sequence ID" value="XM_004024340.1"/>
</dbReference>
<dbReference type="InterPro" id="IPR051720">
    <property type="entry name" value="rRNA_MeTrfase/Polyamine_Synth"/>
</dbReference>
<sequence length="200" mass="23175">MDNFDQGEKDKWILEQHLTPPNIAAQCLTQILDIEEDLETKIIGDFGCGTGMLTAGMIYIGARNVIGFEIDTKYAEISNNGLIEKFEDQSMFDIININLKQWNVKCKIFDIVVMNPPFGTKDEGIDSLFLEKAFQSCNGNVYSMHKSSTRKFLMKKAEQYKYEFILLKQIKFPLPKRFNKYHKKDIGYTDVDFILFKPKK</sequence>
<dbReference type="PANTHER" id="PTHR23290">
    <property type="entry name" value="RRNA N6-ADENOSINE-METHYLTRANSFERASE METTL5"/>
    <property type="match status" value="1"/>
</dbReference>
<dbReference type="PROSITE" id="PS00092">
    <property type="entry name" value="N6_MTASE"/>
    <property type="match status" value="1"/>
</dbReference>
<evidence type="ECO:0000256" key="1">
    <source>
        <dbReference type="ARBA" id="ARBA00009741"/>
    </source>
</evidence>
<dbReference type="InParanoid" id="G0R4W9"/>
<reference evidence="4 5" key="1">
    <citation type="submission" date="2011-07" db="EMBL/GenBank/DDBJ databases">
        <authorList>
            <person name="Coyne R."/>
            <person name="Brami D."/>
            <person name="Johnson J."/>
            <person name="Hostetler J."/>
            <person name="Hannick L."/>
            <person name="Clark T."/>
            <person name="Cassidy-Hanley D."/>
            <person name="Inman J."/>
        </authorList>
    </citation>
    <scope>NUCLEOTIDE SEQUENCE [LARGE SCALE GENOMIC DNA]</scope>
    <source>
        <strain evidence="4 5">G5</strain>
    </source>
</reference>
<feature type="domain" description="Methyltransferase small" evidence="3">
    <location>
        <begin position="24"/>
        <end position="123"/>
    </location>
</feature>
<dbReference type="EMBL" id="GL984357">
    <property type="protein sequence ID" value="EGR27479.1"/>
    <property type="molecule type" value="Genomic_DNA"/>
</dbReference>
<gene>
    <name evidence="4" type="ORF">IMG5_195260</name>
</gene>
<dbReference type="OrthoDB" id="7848332at2759"/>
<dbReference type="GO" id="GO:0003676">
    <property type="term" value="F:nucleic acid binding"/>
    <property type="evidence" value="ECO:0007669"/>
    <property type="project" value="InterPro"/>
</dbReference>
<name>G0R4W9_ICHMU</name>
<dbReference type="STRING" id="857967.G0R4W9"/>
<dbReference type="CDD" id="cd02440">
    <property type="entry name" value="AdoMet_MTases"/>
    <property type="match status" value="1"/>
</dbReference>